<comment type="function">
    <text evidence="13 16">Subunits I and II form the functional core of the enzyme complex. Electrons originating in cytochrome c are transferred via heme a and Cu(A) to the binuclear center formed by heme a3 and Cu(B).</text>
</comment>
<keyword evidence="4 15" id="KW-0813">Transport</keyword>
<keyword evidence="6 15" id="KW-0812">Transmembrane</keyword>
<dbReference type="SUPFAM" id="SSF81464">
    <property type="entry name" value="Cytochrome c oxidase subunit II-like, transmembrane region"/>
    <property type="match status" value="1"/>
</dbReference>
<evidence type="ECO:0000259" key="19">
    <source>
        <dbReference type="PROSITE" id="PS50857"/>
    </source>
</evidence>
<dbReference type="PANTHER" id="PTHR22888:SF9">
    <property type="entry name" value="CYTOCHROME C OXIDASE SUBUNIT 2"/>
    <property type="match status" value="1"/>
</dbReference>
<dbReference type="AlphaFoldDB" id="A0A501XY97"/>
<keyword evidence="7 16" id="KW-0479">Metal-binding</keyword>
<dbReference type="InterPro" id="IPR008972">
    <property type="entry name" value="Cupredoxin"/>
</dbReference>
<evidence type="ECO:0000256" key="1">
    <source>
        <dbReference type="ARBA" id="ARBA00001971"/>
    </source>
</evidence>
<dbReference type="GO" id="GO:0005886">
    <property type="term" value="C:plasma membrane"/>
    <property type="evidence" value="ECO:0007669"/>
    <property type="project" value="UniProtKB-SubCell"/>
</dbReference>
<evidence type="ECO:0000256" key="4">
    <source>
        <dbReference type="ARBA" id="ARBA00022448"/>
    </source>
</evidence>
<protein>
    <recommendedName>
        <fullName evidence="16">Cytochrome c oxidase subunit 2</fullName>
        <ecNumber evidence="16">7.1.1.9</ecNumber>
    </recommendedName>
</protein>
<keyword evidence="18" id="KW-0732">Signal</keyword>
<evidence type="ECO:0000256" key="17">
    <source>
        <dbReference type="SAM" id="Phobius"/>
    </source>
</evidence>
<dbReference type="InterPro" id="IPR014222">
    <property type="entry name" value="Cyt_c_oxidase_su2"/>
</dbReference>
<dbReference type="FunFam" id="2.60.40.420:FF:000001">
    <property type="entry name" value="Cytochrome c oxidase subunit 2"/>
    <property type="match status" value="1"/>
</dbReference>
<comment type="similarity">
    <text evidence="3 15">Belongs to the cytochrome c oxidase subunit 2 family.</text>
</comment>
<evidence type="ECO:0000256" key="18">
    <source>
        <dbReference type="SAM" id="SignalP"/>
    </source>
</evidence>
<dbReference type="CDD" id="cd13912">
    <property type="entry name" value="CcO_II_C"/>
    <property type="match status" value="1"/>
</dbReference>
<evidence type="ECO:0000313" key="22">
    <source>
        <dbReference type="Proteomes" id="UP000319897"/>
    </source>
</evidence>
<dbReference type="InterPro" id="IPR036257">
    <property type="entry name" value="Cyt_c_oxidase_su2_TM_sf"/>
</dbReference>
<comment type="subcellular location">
    <subcellularLocation>
        <location evidence="15">Cell membrane</location>
        <topology evidence="15">Multi-pass membrane protein</topology>
    </subcellularLocation>
    <subcellularLocation>
        <location evidence="2">Membrane</location>
        <topology evidence="2">Multi-pass membrane protein</topology>
    </subcellularLocation>
</comment>
<keyword evidence="8" id="KW-1278">Translocase</keyword>
<feature type="domain" description="Cytochrome oxidase subunit II transmembrane region profile" evidence="20">
    <location>
        <begin position="67"/>
        <end position="163"/>
    </location>
</feature>
<evidence type="ECO:0000256" key="13">
    <source>
        <dbReference type="ARBA" id="ARBA00024688"/>
    </source>
</evidence>
<keyword evidence="11 16" id="KW-0186">Copper</keyword>
<feature type="domain" description="Cytochrome oxidase subunit II copper A binding" evidence="19">
    <location>
        <begin position="164"/>
        <end position="298"/>
    </location>
</feature>
<evidence type="ECO:0000256" key="14">
    <source>
        <dbReference type="ARBA" id="ARBA00047816"/>
    </source>
</evidence>
<dbReference type="GO" id="GO:0004129">
    <property type="term" value="F:cytochrome-c oxidase activity"/>
    <property type="evidence" value="ECO:0007669"/>
    <property type="project" value="UniProtKB-EC"/>
</dbReference>
<dbReference type="NCBIfam" id="TIGR02866">
    <property type="entry name" value="CoxB"/>
    <property type="match status" value="1"/>
</dbReference>
<dbReference type="Pfam" id="PF00116">
    <property type="entry name" value="COX2"/>
    <property type="match status" value="1"/>
</dbReference>
<evidence type="ECO:0000256" key="7">
    <source>
        <dbReference type="ARBA" id="ARBA00022723"/>
    </source>
</evidence>
<dbReference type="PRINTS" id="PR01166">
    <property type="entry name" value="CYCOXIDASEII"/>
</dbReference>
<dbReference type="InterPro" id="IPR034210">
    <property type="entry name" value="CcO_II_C"/>
</dbReference>
<evidence type="ECO:0000256" key="10">
    <source>
        <dbReference type="ARBA" id="ARBA00022989"/>
    </source>
</evidence>
<dbReference type="Gene3D" id="1.10.287.90">
    <property type="match status" value="1"/>
</dbReference>
<dbReference type="EMBL" id="VFSU01000002">
    <property type="protein sequence ID" value="TPE65044.1"/>
    <property type="molecule type" value="Genomic_DNA"/>
</dbReference>
<comment type="cofactor">
    <cofactor evidence="16">
        <name>Cu cation</name>
        <dbReference type="ChEBI" id="CHEBI:23378"/>
    </cofactor>
    <text evidence="16">Binds a copper A center.</text>
</comment>
<reference evidence="21 22" key="1">
    <citation type="submission" date="2019-06" db="EMBL/GenBank/DDBJ databases">
        <authorList>
            <person name="Lee I."/>
            <person name="Jang G.I."/>
            <person name="Hwang C.Y."/>
        </authorList>
    </citation>
    <scope>NUCLEOTIDE SEQUENCE [LARGE SCALE GENOMIC DNA]</scope>
    <source>
        <strain evidence="21 22">PAMC 28131</strain>
    </source>
</reference>
<evidence type="ECO:0000256" key="11">
    <source>
        <dbReference type="ARBA" id="ARBA00023008"/>
    </source>
</evidence>
<comment type="cofactor">
    <cofactor evidence="1">
        <name>heme</name>
        <dbReference type="ChEBI" id="CHEBI:30413"/>
    </cofactor>
</comment>
<evidence type="ECO:0000256" key="2">
    <source>
        <dbReference type="ARBA" id="ARBA00004141"/>
    </source>
</evidence>
<evidence type="ECO:0000259" key="20">
    <source>
        <dbReference type="PROSITE" id="PS50999"/>
    </source>
</evidence>
<dbReference type="Proteomes" id="UP000319897">
    <property type="component" value="Unassembled WGS sequence"/>
</dbReference>
<proteinExistence type="inferred from homology"/>
<dbReference type="Gene3D" id="2.60.40.420">
    <property type="entry name" value="Cupredoxins - blue copper proteins"/>
    <property type="match status" value="1"/>
</dbReference>
<name>A0A501XY97_9SPHN</name>
<dbReference type="EC" id="7.1.1.9" evidence="16"/>
<sequence length="354" mass="37545">MTKGWPQGLKGIAVATAVLIAGTAGAQVADSAAVTAPVAQAATAHAAVQSDALAGYTRSKPTDGLGQPVPGGIALQEQFTPIGQEAKFMVEKVLNPIIAFISLFVLGLLLWVIVRYRSAAVETPSTTTHNFTIEVIWTLVPAIILLGIAFPSFRLLANQYSPPKADITVKVTGYQWYWGYEYPDYGGISFDSTPLSKEDAAKAGEPYLLDVDNRLVVPAGKTVKVLVTAADVLHSFALPSFWVKMDAVPGRINETWFKVDRPGVYYGQCSELCGTKHGFMPIAIEVLSEEDFKRWVRMKQAADGIEPTGPGIAVEKVALTPAQVAGAVREAITPSTAPQIVTEAPAAAPAAPAA</sequence>
<keyword evidence="21" id="KW-0560">Oxidoreductase</keyword>
<dbReference type="InterPro" id="IPR001505">
    <property type="entry name" value="Copper_CuA"/>
</dbReference>
<dbReference type="Pfam" id="PF02790">
    <property type="entry name" value="COX2_TM"/>
    <property type="match status" value="1"/>
</dbReference>
<keyword evidence="12 17" id="KW-0472">Membrane</keyword>
<evidence type="ECO:0000313" key="21">
    <source>
        <dbReference type="EMBL" id="TPE65044.1"/>
    </source>
</evidence>
<dbReference type="PANTHER" id="PTHR22888">
    <property type="entry name" value="CYTOCHROME C OXIDASE, SUBUNIT II"/>
    <property type="match status" value="1"/>
</dbReference>
<dbReference type="GO" id="GO:0042773">
    <property type="term" value="P:ATP synthesis coupled electron transport"/>
    <property type="evidence" value="ECO:0007669"/>
    <property type="project" value="TreeGrafter"/>
</dbReference>
<feature type="chain" id="PRO_5021329383" description="Cytochrome c oxidase subunit 2" evidence="18">
    <location>
        <begin position="27"/>
        <end position="354"/>
    </location>
</feature>
<feature type="signal peptide" evidence="18">
    <location>
        <begin position="1"/>
        <end position="26"/>
    </location>
</feature>
<comment type="catalytic activity">
    <reaction evidence="14 16">
        <text>4 Fe(II)-[cytochrome c] + O2 + 8 H(+)(in) = 4 Fe(III)-[cytochrome c] + 2 H2O + 4 H(+)(out)</text>
        <dbReference type="Rhea" id="RHEA:11436"/>
        <dbReference type="Rhea" id="RHEA-COMP:10350"/>
        <dbReference type="Rhea" id="RHEA-COMP:14399"/>
        <dbReference type="ChEBI" id="CHEBI:15377"/>
        <dbReference type="ChEBI" id="CHEBI:15378"/>
        <dbReference type="ChEBI" id="CHEBI:15379"/>
        <dbReference type="ChEBI" id="CHEBI:29033"/>
        <dbReference type="ChEBI" id="CHEBI:29034"/>
        <dbReference type="EC" id="7.1.1.9"/>
    </reaction>
</comment>
<dbReference type="InterPro" id="IPR045187">
    <property type="entry name" value="CcO_II"/>
</dbReference>
<keyword evidence="5 15" id="KW-0679">Respiratory chain</keyword>
<accession>A0A501XY97</accession>
<organism evidence="21 22">
    <name type="scientific">Sandaracinobacter neustonicus</name>
    <dbReference type="NCBI Taxonomy" id="1715348"/>
    <lineage>
        <taxon>Bacteria</taxon>
        <taxon>Pseudomonadati</taxon>
        <taxon>Pseudomonadota</taxon>
        <taxon>Alphaproteobacteria</taxon>
        <taxon>Sphingomonadales</taxon>
        <taxon>Sphingosinicellaceae</taxon>
        <taxon>Sandaracinobacter</taxon>
    </lineage>
</organism>
<gene>
    <name evidence="21" type="primary">coxB</name>
    <name evidence="21" type="ORF">FJQ54_00165</name>
</gene>
<evidence type="ECO:0000256" key="8">
    <source>
        <dbReference type="ARBA" id="ARBA00022967"/>
    </source>
</evidence>
<dbReference type="PROSITE" id="PS00078">
    <property type="entry name" value="COX2"/>
    <property type="match status" value="1"/>
</dbReference>
<comment type="caution">
    <text evidence="21">The sequence shown here is derived from an EMBL/GenBank/DDBJ whole genome shotgun (WGS) entry which is preliminary data.</text>
</comment>
<keyword evidence="22" id="KW-1185">Reference proteome</keyword>
<evidence type="ECO:0000256" key="12">
    <source>
        <dbReference type="ARBA" id="ARBA00023136"/>
    </source>
</evidence>
<keyword evidence="9 15" id="KW-0249">Electron transport</keyword>
<dbReference type="PROSITE" id="PS50999">
    <property type="entry name" value="COX2_TM"/>
    <property type="match status" value="1"/>
</dbReference>
<dbReference type="GO" id="GO:0005507">
    <property type="term" value="F:copper ion binding"/>
    <property type="evidence" value="ECO:0007669"/>
    <property type="project" value="InterPro"/>
</dbReference>
<evidence type="ECO:0000256" key="15">
    <source>
        <dbReference type="RuleBase" id="RU000456"/>
    </source>
</evidence>
<feature type="transmembrane region" description="Helical" evidence="17">
    <location>
        <begin position="135"/>
        <end position="157"/>
    </location>
</feature>
<feature type="transmembrane region" description="Helical" evidence="17">
    <location>
        <begin position="93"/>
        <end position="114"/>
    </location>
</feature>
<keyword evidence="10 17" id="KW-1133">Transmembrane helix</keyword>
<evidence type="ECO:0000256" key="3">
    <source>
        <dbReference type="ARBA" id="ARBA00007866"/>
    </source>
</evidence>
<evidence type="ECO:0000256" key="9">
    <source>
        <dbReference type="ARBA" id="ARBA00022982"/>
    </source>
</evidence>
<evidence type="ECO:0000256" key="5">
    <source>
        <dbReference type="ARBA" id="ARBA00022660"/>
    </source>
</evidence>
<dbReference type="PROSITE" id="PS50857">
    <property type="entry name" value="COX2_CUA"/>
    <property type="match status" value="1"/>
</dbReference>
<dbReference type="InterPro" id="IPR011759">
    <property type="entry name" value="Cyt_c_oxidase_su2_TM_dom"/>
</dbReference>
<dbReference type="InterPro" id="IPR002429">
    <property type="entry name" value="CcO_II-like_C"/>
</dbReference>
<dbReference type="OrthoDB" id="9781261at2"/>
<dbReference type="SUPFAM" id="SSF49503">
    <property type="entry name" value="Cupredoxins"/>
    <property type="match status" value="1"/>
</dbReference>
<dbReference type="GO" id="GO:0016491">
    <property type="term" value="F:oxidoreductase activity"/>
    <property type="evidence" value="ECO:0007669"/>
    <property type="project" value="UniProtKB-KW"/>
</dbReference>
<evidence type="ECO:0000256" key="16">
    <source>
        <dbReference type="RuleBase" id="RU004024"/>
    </source>
</evidence>
<evidence type="ECO:0000256" key="6">
    <source>
        <dbReference type="ARBA" id="ARBA00022692"/>
    </source>
</evidence>
<dbReference type="RefSeq" id="WP_140926170.1">
    <property type="nucleotide sequence ID" value="NZ_VFSU01000002.1"/>
</dbReference>